<dbReference type="InterPro" id="IPR027417">
    <property type="entry name" value="P-loop_NTPase"/>
</dbReference>
<evidence type="ECO:0000259" key="1">
    <source>
        <dbReference type="Pfam" id="PF00931"/>
    </source>
</evidence>
<dbReference type="PANTHER" id="PTHR47691">
    <property type="entry name" value="REGULATOR-RELATED"/>
    <property type="match status" value="1"/>
</dbReference>
<dbReference type="InterPro" id="IPR036388">
    <property type="entry name" value="WH-like_DNA-bd_sf"/>
</dbReference>
<dbReference type="Gene3D" id="1.10.10.10">
    <property type="entry name" value="Winged helix-like DNA-binding domain superfamily/Winged helix DNA-binding domain"/>
    <property type="match status" value="1"/>
</dbReference>
<evidence type="ECO:0000313" key="3">
    <source>
        <dbReference type="EMBL" id="KAA9346336.1"/>
    </source>
</evidence>
<sequence length="846" mass="96455">MVLSEPCERINQIRKEIQKGDTKKALLEFINLVEFVKDAPLRDKLITLIARFENNSEDERIALITQENSQSIINQINNSALGYANDFENKYCKSSNKNEQKNPGNLSDYPDLIGFKKELEEITSFLKNGIRWVVLHGHGGVGKTRIAIQVAKDIRNEFDDGIWLIELDKIKTAEQVPWAISKTLAIKETSDDSADEQLFQFLSTKKMLLILDNLEHITGAADFIKTLLQRCRTIQLIVTSRKLIRSNLGWAQNYFINSLEFPYPTPKDKPMPPAEWIKETLELERLSQYDAVKLFIHTARRIDQKFDLSTENAAAIAEICYRLEGLALAVELAAANVNRFDSPLKLLQNLSLNDFDREPGNGRQKTMSATIEWSYRLLTTGEKQLFRFLSVFKGGFTESSALKISEKTELILKNVKDMLDSLVENNLISKDKKQGRTRYRMHNLIKEFAYKRLIEHKEQGMLLKRHTECYLAQVEAAEKVITSSHQNDSLQVLEEEHANLRTALEWSLSYKGKEEFALRIAGSLFWFWNLQSHFSEGRMYVEKALQARNSLTAARAKALYCAGGLAFLQGDMTTSNRHLTESESIWRSLNPSPEHQRGLAFTLVILSQVKVDQGESMEGLTQIKESELIFENLNDSWGLALALNDHGNVLRSKGEYQAALHYYNRGLGLWKELQDPWGLPLTLSNIGFVASLMQDYKESQRCLNEALEYQRNVADNWGLAETLKCLGDVEIHLGQYQNARENYCESMKLNRVTGRKQLLVACLEGLCIVAHALQETEQAALLFVTTDFLRDSIGLFKNLTDNALNEKYESARKNYTGAAALRPAETRTRKTLEEITDYALSFGKEV</sequence>
<accession>A0A5N1J5Z4</accession>
<feature type="domain" description="NB-ARC" evidence="1">
    <location>
        <begin position="116"/>
        <end position="242"/>
    </location>
</feature>
<dbReference type="Pfam" id="PF13424">
    <property type="entry name" value="TPR_12"/>
    <property type="match status" value="1"/>
</dbReference>
<dbReference type="Gene3D" id="3.40.50.300">
    <property type="entry name" value="P-loop containing nucleotide triphosphate hydrolases"/>
    <property type="match status" value="1"/>
</dbReference>
<evidence type="ECO:0000313" key="4">
    <source>
        <dbReference type="Proteomes" id="UP000326344"/>
    </source>
</evidence>
<dbReference type="GO" id="GO:0043531">
    <property type="term" value="F:ADP binding"/>
    <property type="evidence" value="ECO:0007669"/>
    <property type="project" value="InterPro"/>
</dbReference>
<dbReference type="RefSeq" id="WP_150881330.1">
    <property type="nucleotide sequence ID" value="NZ_VTWS01000011.1"/>
</dbReference>
<evidence type="ECO:0000259" key="2">
    <source>
        <dbReference type="Pfam" id="PF19964"/>
    </source>
</evidence>
<dbReference type="Pfam" id="PF00931">
    <property type="entry name" value="NB-ARC"/>
    <property type="match status" value="1"/>
</dbReference>
<reference evidence="3 4" key="1">
    <citation type="submission" date="2019-09" db="EMBL/GenBank/DDBJ databases">
        <title>Genome Sequence of Larkinella sp MA1.</title>
        <authorList>
            <person name="Srinivasan S."/>
        </authorList>
    </citation>
    <scope>NUCLEOTIDE SEQUENCE [LARGE SCALE GENOMIC DNA]</scope>
    <source>
        <strain evidence="3 4">MA1</strain>
    </source>
</reference>
<keyword evidence="4" id="KW-1185">Reference proteome</keyword>
<feature type="domain" description="Effector-associated" evidence="2">
    <location>
        <begin position="9"/>
        <end position="87"/>
    </location>
</feature>
<dbReference type="InterPro" id="IPR019734">
    <property type="entry name" value="TPR_rpt"/>
</dbReference>
<dbReference type="InterPro" id="IPR002182">
    <property type="entry name" value="NB-ARC"/>
</dbReference>
<dbReference type="PANTHER" id="PTHR47691:SF3">
    <property type="entry name" value="HTH-TYPE TRANSCRIPTIONAL REGULATOR RV0890C-RELATED"/>
    <property type="match status" value="1"/>
</dbReference>
<dbReference type="SMART" id="SM00028">
    <property type="entry name" value="TPR"/>
    <property type="match status" value="3"/>
</dbReference>
<dbReference type="SUPFAM" id="SSF52540">
    <property type="entry name" value="P-loop containing nucleoside triphosphate hydrolases"/>
    <property type="match status" value="1"/>
</dbReference>
<dbReference type="EMBL" id="VTWS01000011">
    <property type="protein sequence ID" value="KAA9346336.1"/>
    <property type="molecule type" value="Genomic_DNA"/>
</dbReference>
<dbReference type="Pfam" id="PF19964">
    <property type="entry name" value="EAD11"/>
    <property type="match status" value="1"/>
</dbReference>
<organism evidence="3 4">
    <name type="scientific">Larkinella humicola</name>
    <dbReference type="NCBI Taxonomy" id="2607654"/>
    <lineage>
        <taxon>Bacteria</taxon>
        <taxon>Pseudomonadati</taxon>
        <taxon>Bacteroidota</taxon>
        <taxon>Cytophagia</taxon>
        <taxon>Cytophagales</taxon>
        <taxon>Spirosomataceae</taxon>
        <taxon>Larkinella</taxon>
    </lineage>
</organism>
<dbReference type="Proteomes" id="UP000326344">
    <property type="component" value="Unassembled WGS sequence"/>
</dbReference>
<dbReference type="SUPFAM" id="SSF48452">
    <property type="entry name" value="TPR-like"/>
    <property type="match status" value="1"/>
</dbReference>
<gene>
    <name evidence="3" type="ORF">F0P93_29160</name>
</gene>
<proteinExistence type="predicted"/>
<dbReference type="InterPro" id="IPR045439">
    <property type="entry name" value="EAD11"/>
</dbReference>
<dbReference type="InterPro" id="IPR011990">
    <property type="entry name" value="TPR-like_helical_dom_sf"/>
</dbReference>
<comment type="caution">
    <text evidence="3">The sequence shown here is derived from an EMBL/GenBank/DDBJ whole genome shotgun (WGS) entry which is preliminary data.</text>
</comment>
<protein>
    <submittedName>
        <fullName evidence="3">Tetratricopeptide repeat protein</fullName>
    </submittedName>
</protein>
<dbReference type="PRINTS" id="PR00364">
    <property type="entry name" value="DISEASERSIST"/>
</dbReference>
<dbReference type="Gene3D" id="1.25.40.10">
    <property type="entry name" value="Tetratricopeptide repeat domain"/>
    <property type="match status" value="1"/>
</dbReference>
<dbReference type="AlphaFoldDB" id="A0A5N1J5Z4"/>
<name>A0A5N1J5Z4_9BACT</name>